<dbReference type="InterPro" id="IPR011761">
    <property type="entry name" value="ATP-grasp"/>
</dbReference>
<proteinExistence type="inferred from homology"/>
<evidence type="ECO:0000256" key="2">
    <source>
        <dbReference type="ARBA" id="ARBA00004496"/>
    </source>
</evidence>
<dbReference type="Gene3D" id="3.30.470.20">
    <property type="entry name" value="ATP-grasp fold, B domain"/>
    <property type="match status" value="1"/>
</dbReference>
<dbReference type="Gene3D" id="3.30.1490.20">
    <property type="entry name" value="ATP-grasp fold, A domain"/>
    <property type="match status" value="1"/>
</dbReference>
<comment type="cofactor">
    <cofactor evidence="1">
        <name>Mn(2+)</name>
        <dbReference type="ChEBI" id="CHEBI:29035"/>
    </cofactor>
</comment>
<comment type="pathway">
    <text evidence="13">Cell wall biogenesis; peptidoglycan biosynthesis.</text>
</comment>
<dbReference type="InterPro" id="IPR011127">
    <property type="entry name" value="Dala_Dala_lig_N"/>
</dbReference>
<dbReference type="UniPathway" id="UPA00219"/>
<feature type="binding site" evidence="15">
    <location>
        <position position="269"/>
    </location>
    <ligand>
        <name>Mg(2+)</name>
        <dbReference type="ChEBI" id="CHEBI:18420"/>
        <label>2</label>
    </ligand>
</feature>
<gene>
    <name evidence="13" type="primary">ddl</name>
    <name evidence="18" type="ORF">GSUB_12980</name>
</gene>
<dbReference type="GO" id="GO:0008360">
    <property type="term" value="P:regulation of cell shape"/>
    <property type="evidence" value="ECO:0007669"/>
    <property type="project" value="UniProtKB-KW"/>
</dbReference>
<dbReference type="EMBL" id="CP010311">
    <property type="protein sequence ID" value="AJF07288.1"/>
    <property type="molecule type" value="Genomic_DNA"/>
</dbReference>
<evidence type="ECO:0000256" key="9">
    <source>
        <dbReference type="ARBA" id="ARBA00022960"/>
    </source>
</evidence>
<dbReference type="InterPro" id="IPR016185">
    <property type="entry name" value="PreATP-grasp_dom_sf"/>
</dbReference>
<evidence type="ECO:0000256" key="5">
    <source>
        <dbReference type="ARBA" id="ARBA00022490"/>
    </source>
</evidence>
<organism evidence="18 19">
    <name type="scientific">Geoalkalibacter subterraneus</name>
    <dbReference type="NCBI Taxonomy" id="483547"/>
    <lineage>
        <taxon>Bacteria</taxon>
        <taxon>Pseudomonadati</taxon>
        <taxon>Thermodesulfobacteriota</taxon>
        <taxon>Desulfuromonadia</taxon>
        <taxon>Desulfuromonadales</taxon>
        <taxon>Geoalkalibacteraceae</taxon>
        <taxon>Geoalkalibacter</taxon>
    </lineage>
</organism>
<dbReference type="PIRSF" id="PIRSF039102">
    <property type="entry name" value="Ddl/VanB"/>
    <property type="match status" value="1"/>
</dbReference>
<keyword evidence="5 13" id="KW-0963">Cytoplasm</keyword>
<feature type="active site" evidence="14">
    <location>
        <position position="150"/>
    </location>
</feature>
<dbReference type="PANTHER" id="PTHR23132">
    <property type="entry name" value="D-ALANINE--D-ALANINE LIGASE"/>
    <property type="match status" value="1"/>
</dbReference>
<dbReference type="KEGG" id="gsb:GSUB_12980"/>
<dbReference type="Pfam" id="PF01820">
    <property type="entry name" value="Dala_Dala_lig_N"/>
    <property type="match status" value="1"/>
</dbReference>
<evidence type="ECO:0000256" key="14">
    <source>
        <dbReference type="PIRSR" id="PIRSR039102-1"/>
    </source>
</evidence>
<evidence type="ECO:0000256" key="1">
    <source>
        <dbReference type="ARBA" id="ARBA00001936"/>
    </source>
</evidence>
<dbReference type="GO" id="GO:0005737">
    <property type="term" value="C:cytoplasm"/>
    <property type="evidence" value="ECO:0007669"/>
    <property type="project" value="UniProtKB-SubCell"/>
</dbReference>
<keyword evidence="9 13" id="KW-0133">Cell shape</keyword>
<feature type="domain" description="ATP-grasp" evidence="17">
    <location>
        <begin position="107"/>
        <end position="302"/>
    </location>
</feature>
<dbReference type="InterPro" id="IPR000291">
    <property type="entry name" value="D-Ala_lig_Van_CS"/>
</dbReference>
<dbReference type="GO" id="GO:0009252">
    <property type="term" value="P:peptidoglycan biosynthetic process"/>
    <property type="evidence" value="ECO:0007669"/>
    <property type="project" value="UniProtKB-UniRule"/>
</dbReference>
<feature type="binding site" evidence="15">
    <location>
        <position position="257"/>
    </location>
    <ligand>
        <name>Mg(2+)</name>
        <dbReference type="ChEBI" id="CHEBI:18420"/>
        <label>1</label>
    </ligand>
</feature>
<dbReference type="GO" id="GO:0071555">
    <property type="term" value="P:cell wall organization"/>
    <property type="evidence" value="ECO:0007669"/>
    <property type="project" value="UniProtKB-KW"/>
</dbReference>
<dbReference type="SMART" id="SM01209">
    <property type="entry name" value="GARS_A"/>
    <property type="match status" value="1"/>
</dbReference>
<evidence type="ECO:0000256" key="4">
    <source>
        <dbReference type="ARBA" id="ARBA00012216"/>
    </source>
</evidence>
<dbReference type="OrthoDB" id="9813261at2"/>
<evidence type="ECO:0000256" key="6">
    <source>
        <dbReference type="ARBA" id="ARBA00022598"/>
    </source>
</evidence>
<dbReference type="STRING" id="483547.GSUB_12980"/>
<dbReference type="InterPro" id="IPR005905">
    <property type="entry name" value="D_ala_D_ala"/>
</dbReference>
<dbReference type="HAMAP" id="MF_00047">
    <property type="entry name" value="Dala_Dala_lig"/>
    <property type="match status" value="1"/>
</dbReference>
<dbReference type="PROSITE" id="PS00844">
    <property type="entry name" value="DALA_DALA_LIGASE_2"/>
    <property type="match status" value="1"/>
</dbReference>
<sequence length="308" mass="33382">MMRAELKSKQIAVLMGGWSGEREVSLRTGKAVLKALQGSGYQACGIDVGRDLPQQLHDAGADVAFVALHGRFGEDGTVQGLLEMMGVPYTGCGVLSSSLTMDKIATKKILVYHDVPTPDFKVVRRGDDLEPLMTQCTDFPLVVKPCREGSTLGVTIAHDRESLHKGLQDALKFDTRVLVEEYIPGREVTVSVLDGEALPIIEVVPRGGFYDFNAKYVAGSTEYLLPAPLEPALYRRIAHAAVTACDALECRGAVRADFRVRENDFYCLEVNAIPGMTETSLLPKAAAEAGIAFDELVQRILEGAALDK</sequence>
<dbReference type="NCBIfam" id="TIGR01205">
    <property type="entry name" value="D_ala_D_alaTIGR"/>
    <property type="match status" value="1"/>
</dbReference>
<evidence type="ECO:0000256" key="16">
    <source>
        <dbReference type="PROSITE-ProRule" id="PRU00409"/>
    </source>
</evidence>
<evidence type="ECO:0000256" key="11">
    <source>
        <dbReference type="ARBA" id="ARBA00023316"/>
    </source>
</evidence>
<dbReference type="EC" id="6.3.2.4" evidence="4 13"/>
<dbReference type="SUPFAM" id="SSF52440">
    <property type="entry name" value="PreATP-grasp domain"/>
    <property type="match status" value="1"/>
</dbReference>
<dbReference type="PROSITE" id="PS00843">
    <property type="entry name" value="DALA_DALA_LIGASE_1"/>
    <property type="match status" value="1"/>
</dbReference>
<comment type="cofactor">
    <cofactor evidence="15">
        <name>Mg(2+)</name>
        <dbReference type="ChEBI" id="CHEBI:18420"/>
    </cofactor>
    <cofactor evidence="15">
        <name>Mn(2+)</name>
        <dbReference type="ChEBI" id="CHEBI:29035"/>
    </cofactor>
    <text evidence="15">Binds 2 magnesium or manganese ions per subunit.</text>
</comment>
<dbReference type="SUPFAM" id="SSF56059">
    <property type="entry name" value="Glutathione synthetase ATP-binding domain-like"/>
    <property type="match status" value="1"/>
</dbReference>
<accession>A0A0B5FIU8</accession>
<evidence type="ECO:0000313" key="19">
    <source>
        <dbReference type="Proteomes" id="UP000035036"/>
    </source>
</evidence>
<dbReference type="NCBIfam" id="NF002378">
    <property type="entry name" value="PRK01372.1"/>
    <property type="match status" value="1"/>
</dbReference>
<dbReference type="Pfam" id="PF07478">
    <property type="entry name" value="Dala_Dala_lig_C"/>
    <property type="match status" value="1"/>
</dbReference>
<dbReference type="AlphaFoldDB" id="A0A0B5FIU8"/>
<evidence type="ECO:0000256" key="15">
    <source>
        <dbReference type="PIRSR" id="PIRSR039102-3"/>
    </source>
</evidence>
<keyword evidence="15" id="KW-0464">Manganese</keyword>
<evidence type="ECO:0000259" key="17">
    <source>
        <dbReference type="PROSITE" id="PS50975"/>
    </source>
</evidence>
<dbReference type="RefSeq" id="WP_040201157.1">
    <property type="nucleotide sequence ID" value="NZ_CP010311.1"/>
</dbReference>
<reference evidence="18 19" key="1">
    <citation type="journal article" date="2015" name="Genome Announc.">
        <title>Genomes of Geoalkalibacter ferrihydriticus Z-0531T and Geoalkalibacter subterraneus Red1T, Two Haloalkaliphilic Metal-Reducing Deltaproteobacteria.</title>
        <authorList>
            <person name="Badalamenti J.P."/>
            <person name="Krajmalnik-Brown R."/>
            <person name="Torres C.I."/>
            <person name="Bond D.R."/>
        </authorList>
    </citation>
    <scope>NUCLEOTIDE SEQUENCE [LARGE SCALE GENOMIC DNA]</scope>
    <source>
        <strain evidence="18 19">Red1</strain>
    </source>
</reference>
<comment type="similarity">
    <text evidence="3 13">Belongs to the D-alanine--D-alanine ligase family.</text>
</comment>
<feature type="active site" evidence="14">
    <location>
        <position position="280"/>
    </location>
</feature>
<keyword evidence="11 13" id="KW-0961">Cell wall biogenesis/degradation</keyword>
<dbReference type="Proteomes" id="UP000035036">
    <property type="component" value="Chromosome"/>
</dbReference>
<evidence type="ECO:0000256" key="13">
    <source>
        <dbReference type="HAMAP-Rule" id="MF_00047"/>
    </source>
</evidence>
<dbReference type="InterPro" id="IPR011095">
    <property type="entry name" value="Dala_Dala_lig_C"/>
</dbReference>
<protein>
    <recommendedName>
        <fullName evidence="4 13">D-alanine--D-alanine ligase</fullName>
        <ecNumber evidence="4 13">6.3.2.4</ecNumber>
    </recommendedName>
    <alternativeName>
        <fullName evidence="13">D-Ala-D-Ala ligase</fullName>
    </alternativeName>
    <alternativeName>
        <fullName evidence="13">D-alanylalanine synthetase</fullName>
    </alternativeName>
</protein>
<evidence type="ECO:0000256" key="8">
    <source>
        <dbReference type="ARBA" id="ARBA00022840"/>
    </source>
</evidence>
<dbReference type="InterPro" id="IPR013815">
    <property type="entry name" value="ATP_grasp_subdomain_1"/>
</dbReference>
<dbReference type="Gene3D" id="3.40.50.20">
    <property type="match status" value="1"/>
</dbReference>
<evidence type="ECO:0000313" key="18">
    <source>
        <dbReference type="EMBL" id="AJF07288.1"/>
    </source>
</evidence>
<evidence type="ECO:0000256" key="12">
    <source>
        <dbReference type="ARBA" id="ARBA00047614"/>
    </source>
</evidence>
<evidence type="ECO:0000256" key="10">
    <source>
        <dbReference type="ARBA" id="ARBA00022984"/>
    </source>
</evidence>
<keyword evidence="19" id="KW-1185">Reference proteome</keyword>
<dbReference type="PROSITE" id="PS50975">
    <property type="entry name" value="ATP_GRASP"/>
    <property type="match status" value="1"/>
</dbReference>
<keyword evidence="15" id="KW-0479">Metal-binding</keyword>
<evidence type="ECO:0000256" key="7">
    <source>
        <dbReference type="ARBA" id="ARBA00022741"/>
    </source>
</evidence>
<evidence type="ECO:0000256" key="3">
    <source>
        <dbReference type="ARBA" id="ARBA00010871"/>
    </source>
</evidence>
<feature type="binding site" evidence="15">
    <location>
        <position position="269"/>
    </location>
    <ligand>
        <name>Mg(2+)</name>
        <dbReference type="ChEBI" id="CHEBI:18420"/>
        <label>1</label>
    </ligand>
</feature>
<feature type="binding site" evidence="15">
    <location>
        <position position="271"/>
    </location>
    <ligand>
        <name>Mg(2+)</name>
        <dbReference type="ChEBI" id="CHEBI:18420"/>
        <label>2</label>
    </ligand>
</feature>
<keyword evidence="15" id="KW-0460">Magnesium</keyword>
<dbReference type="GO" id="GO:0008716">
    <property type="term" value="F:D-alanine-D-alanine ligase activity"/>
    <property type="evidence" value="ECO:0007669"/>
    <property type="project" value="UniProtKB-UniRule"/>
</dbReference>
<keyword evidence="6 13" id="KW-0436">Ligase</keyword>
<keyword evidence="7 16" id="KW-0547">Nucleotide-binding</keyword>
<feature type="active site" evidence="14">
    <location>
        <position position="21"/>
    </location>
</feature>
<comment type="subcellular location">
    <subcellularLocation>
        <location evidence="2 13">Cytoplasm</location>
    </subcellularLocation>
</comment>
<comment type="function">
    <text evidence="13">Cell wall formation.</text>
</comment>
<dbReference type="GO" id="GO:0005524">
    <property type="term" value="F:ATP binding"/>
    <property type="evidence" value="ECO:0007669"/>
    <property type="project" value="UniProtKB-UniRule"/>
</dbReference>
<dbReference type="PANTHER" id="PTHR23132:SF23">
    <property type="entry name" value="D-ALANINE--D-ALANINE LIGASE B"/>
    <property type="match status" value="1"/>
</dbReference>
<keyword evidence="8 16" id="KW-0067">ATP-binding</keyword>
<dbReference type="HOGENOM" id="CLU_039268_2_0_7"/>
<name>A0A0B5FIU8_9BACT</name>
<comment type="catalytic activity">
    <reaction evidence="12 13">
        <text>2 D-alanine + ATP = D-alanyl-D-alanine + ADP + phosphate + H(+)</text>
        <dbReference type="Rhea" id="RHEA:11224"/>
        <dbReference type="ChEBI" id="CHEBI:15378"/>
        <dbReference type="ChEBI" id="CHEBI:30616"/>
        <dbReference type="ChEBI" id="CHEBI:43474"/>
        <dbReference type="ChEBI" id="CHEBI:57416"/>
        <dbReference type="ChEBI" id="CHEBI:57822"/>
        <dbReference type="ChEBI" id="CHEBI:456216"/>
        <dbReference type="EC" id="6.3.2.4"/>
    </reaction>
</comment>
<keyword evidence="10 13" id="KW-0573">Peptidoglycan synthesis</keyword>
<dbReference type="GO" id="GO:0046872">
    <property type="term" value="F:metal ion binding"/>
    <property type="evidence" value="ECO:0007669"/>
    <property type="project" value="UniProtKB-KW"/>
</dbReference>